<keyword evidence="4 14" id="KW-1003">Cell membrane</keyword>
<evidence type="ECO:0000256" key="15">
    <source>
        <dbReference type="SAM" id="Phobius"/>
    </source>
</evidence>
<evidence type="ECO:0000313" key="17">
    <source>
        <dbReference type="Proteomes" id="UP000031197"/>
    </source>
</evidence>
<evidence type="ECO:0000256" key="7">
    <source>
        <dbReference type="ARBA" id="ARBA00022982"/>
    </source>
</evidence>
<feature type="transmembrane region" description="Helical" evidence="15">
    <location>
        <begin position="47"/>
        <end position="66"/>
    </location>
</feature>
<feature type="topological domain" description="Cytoplasmic" evidence="14">
    <location>
        <begin position="168"/>
        <end position="175"/>
    </location>
</feature>
<dbReference type="GO" id="GO:0009055">
    <property type="term" value="F:electron transfer activity"/>
    <property type="evidence" value="ECO:0007669"/>
    <property type="project" value="UniProtKB-UniRule"/>
</dbReference>
<dbReference type="EMBL" id="JWLW01000065">
    <property type="protein sequence ID" value="KHT44971.1"/>
    <property type="molecule type" value="Genomic_DNA"/>
</dbReference>
<comment type="caution">
    <text evidence="16">The sequence shown here is derived from an EMBL/GenBank/DDBJ whole genome shotgun (WGS) entry which is preliminary data.</text>
</comment>
<comment type="similarity">
    <text evidence="2 14">Belongs to the DsbB family.</text>
</comment>
<comment type="subcellular location">
    <subcellularLocation>
        <location evidence="1">Cell inner membrane</location>
        <topology evidence="1">Multi-pass membrane protein</topology>
    </subcellularLocation>
    <subcellularLocation>
        <location evidence="14">Cell membrane</location>
        <topology evidence="14">Multi-pass membrane protein</topology>
    </subcellularLocation>
</comment>
<protein>
    <recommendedName>
        <fullName evidence="14">Disulfide bond formation protein B</fullName>
    </recommendedName>
    <alternativeName>
        <fullName evidence="14">Disulfide oxidoreductase</fullName>
    </alternativeName>
</protein>
<comment type="caution">
    <text evidence="14">Lacks conserved residue(s) required for the propagation of feature annotation.</text>
</comment>
<keyword evidence="5" id="KW-0997">Cell inner membrane</keyword>
<keyword evidence="6 14" id="KW-0812">Transmembrane</keyword>
<name>A0A0B3XLA6_9ALTE</name>
<dbReference type="Gene3D" id="1.20.1550.10">
    <property type="entry name" value="DsbB-like"/>
    <property type="match status" value="1"/>
</dbReference>
<organism evidence="16 17">
    <name type="scientific">Alteromonas marina</name>
    <dbReference type="NCBI Taxonomy" id="203795"/>
    <lineage>
        <taxon>Bacteria</taxon>
        <taxon>Pseudomonadati</taxon>
        <taxon>Pseudomonadota</taxon>
        <taxon>Gammaproteobacteria</taxon>
        <taxon>Alteromonadales</taxon>
        <taxon>Alteromonadaceae</taxon>
        <taxon>Alteromonas/Salinimonas group</taxon>
        <taxon>Alteromonas</taxon>
    </lineage>
</organism>
<dbReference type="InterPro" id="IPR022920">
    <property type="entry name" value="Disulphide_bond_form_DsbB"/>
</dbReference>
<proteinExistence type="inferred from homology"/>
<dbReference type="SUPFAM" id="SSF158442">
    <property type="entry name" value="DsbB-like"/>
    <property type="match status" value="1"/>
</dbReference>
<feature type="topological domain" description="Periplasmic" evidence="14">
    <location>
        <begin position="35"/>
        <end position="52"/>
    </location>
</feature>
<evidence type="ECO:0000256" key="1">
    <source>
        <dbReference type="ARBA" id="ARBA00004429"/>
    </source>
</evidence>
<keyword evidence="11 14" id="KW-1015">Disulfide bond</keyword>
<comment type="function">
    <text evidence="14">Required for disulfide bond formation in some periplasmic proteins. Acts by oxidizing the DsbA protein.</text>
</comment>
<evidence type="ECO:0000256" key="4">
    <source>
        <dbReference type="ARBA" id="ARBA00022475"/>
    </source>
</evidence>
<keyword evidence="8 14" id="KW-1133">Transmembrane helix</keyword>
<feature type="topological domain" description="Cytoplasmic" evidence="14">
    <location>
        <begin position="1"/>
        <end position="17"/>
    </location>
</feature>
<evidence type="ECO:0000256" key="14">
    <source>
        <dbReference type="HAMAP-Rule" id="MF_00286"/>
    </source>
</evidence>
<evidence type="ECO:0000256" key="5">
    <source>
        <dbReference type="ARBA" id="ARBA00022519"/>
    </source>
</evidence>
<reference evidence="16 17" key="1">
    <citation type="submission" date="2014-12" db="EMBL/GenBank/DDBJ databases">
        <title>Genome sequencing of Alteromonas marina AD001.</title>
        <authorList>
            <person name="Adrian T.G.S."/>
            <person name="Chan K.G."/>
        </authorList>
    </citation>
    <scope>NUCLEOTIDE SEQUENCE [LARGE SCALE GENOMIC DNA]</scope>
    <source>
        <strain evidence="16 17">AD001</strain>
    </source>
</reference>
<evidence type="ECO:0000256" key="10">
    <source>
        <dbReference type="ARBA" id="ARBA00023136"/>
    </source>
</evidence>
<dbReference type="InterPro" id="IPR023380">
    <property type="entry name" value="DsbB-like_sf"/>
</dbReference>
<feature type="transmembrane region" description="Helical" evidence="15">
    <location>
        <begin position="16"/>
        <end position="35"/>
    </location>
</feature>
<evidence type="ECO:0000256" key="11">
    <source>
        <dbReference type="ARBA" id="ARBA00023157"/>
    </source>
</evidence>
<evidence type="ECO:0000256" key="3">
    <source>
        <dbReference type="ARBA" id="ARBA00022448"/>
    </source>
</evidence>
<evidence type="ECO:0000256" key="13">
    <source>
        <dbReference type="ARBA" id="ARBA00023284"/>
    </source>
</evidence>
<dbReference type="PANTHER" id="PTHR36570:SF2">
    <property type="entry name" value="DISULFIDE BOND FORMATION PROTEIN B"/>
    <property type="match status" value="1"/>
</dbReference>
<keyword evidence="17" id="KW-1185">Reference proteome</keyword>
<dbReference type="OrthoDB" id="3711263at2"/>
<feature type="disulfide bond" description="Redox-active" evidence="14">
    <location>
        <begin position="44"/>
        <end position="47"/>
    </location>
</feature>
<dbReference type="GO" id="GO:0015035">
    <property type="term" value="F:protein-disulfide reductase activity"/>
    <property type="evidence" value="ECO:0007669"/>
    <property type="project" value="UniProtKB-UniRule"/>
</dbReference>
<dbReference type="PANTHER" id="PTHR36570">
    <property type="entry name" value="DISULFIDE BOND FORMATION PROTEIN B"/>
    <property type="match status" value="1"/>
</dbReference>
<keyword evidence="3 14" id="KW-0813">Transport</keyword>
<feature type="topological domain" description="Cytoplasmic" evidence="14">
    <location>
        <begin position="69"/>
        <end position="74"/>
    </location>
</feature>
<dbReference type="GO" id="GO:0005886">
    <property type="term" value="C:plasma membrane"/>
    <property type="evidence" value="ECO:0007669"/>
    <property type="project" value="UniProtKB-SubCell"/>
</dbReference>
<dbReference type="InterPro" id="IPR003752">
    <property type="entry name" value="DiS_bond_form_DsbB/BdbC"/>
</dbReference>
<evidence type="ECO:0000313" key="16">
    <source>
        <dbReference type="EMBL" id="KHT44971.1"/>
    </source>
</evidence>
<evidence type="ECO:0000256" key="8">
    <source>
        <dbReference type="ARBA" id="ARBA00022989"/>
    </source>
</evidence>
<feature type="disulfide bond" description="Redox-active" evidence="14">
    <location>
        <begin position="108"/>
        <end position="134"/>
    </location>
</feature>
<keyword evidence="13 14" id="KW-0676">Redox-active center</keyword>
<dbReference type="InterPro" id="IPR050183">
    <property type="entry name" value="DsbB"/>
</dbReference>
<dbReference type="HAMAP" id="MF_00286">
    <property type="entry name" value="DsbB"/>
    <property type="match status" value="1"/>
</dbReference>
<dbReference type="GO" id="GO:0006457">
    <property type="term" value="P:protein folding"/>
    <property type="evidence" value="ECO:0007669"/>
    <property type="project" value="InterPro"/>
</dbReference>
<keyword evidence="12 14" id="KW-0143">Chaperone</keyword>
<evidence type="ECO:0000256" key="12">
    <source>
        <dbReference type="ARBA" id="ARBA00023186"/>
    </source>
</evidence>
<evidence type="ECO:0000256" key="9">
    <source>
        <dbReference type="ARBA" id="ARBA00023002"/>
    </source>
</evidence>
<sequence>MRGIIHSISQWAEHKSSWLVLFATSLALEIAALYFQYGMGLKPCIMCIYQRTAMYGIVLSALIVVIKNNGFTRMLGFAGWAVSAGWGFLIAKEHVGILNAANPFFASCEIVPNFPSWLQLHEWLPAVFAAEGDCLEDSWQFLSMGMAEWMQIIFAAYFAVFAIVFACRLLDKKPF</sequence>
<dbReference type="Pfam" id="PF02600">
    <property type="entry name" value="DsbB"/>
    <property type="match status" value="1"/>
</dbReference>
<feature type="transmembrane region" description="Helical" evidence="15">
    <location>
        <begin position="149"/>
        <end position="170"/>
    </location>
</feature>
<dbReference type="Proteomes" id="UP000031197">
    <property type="component" value="Unassembled WGS sequence"/>
</dbReference>
<evidence type="ECO:0000256" key="6">
    <source>
        <dbReference type="ARBA" id="ARBA00022692"/>
    </source>
</evidence>
<evidence type="ECO:0000256" key="2">
    <source>
        <dbReference type="ARBA" id="ARBA00008823"/>
    </source>
</evidence>
<dbReference type="AlphaFoldDB" id="A0A0B3XLA6"/>
<dbReference type="NCBIfam" id="NF002485">
    <property type="entry name" value="PRK01749.1"/>
    <property type="match status" value="1"/>
</dbReference>
<keyword evidence="7 14" id="KW-0249">Electron transport</keyword>
<keyword evidence="10 14" id="KW-0472">Membrane</keyword>
<gene>
    <name evidence="14" type="primary">dsbB</name>
    <name evidence="16" type="ORF">RJ41_15470</name>
</gene>
<dbReference type="RefSeq" id="WP_014976923.1">
    <property type="nucleotide sequence ID" value="NZ_JWLW01000065.1"/>
</dbReference>
<accession>A0A0B3XLA6</accession>
<keyword evidence="9 14" id="KW-0560">Oxidoreductase</keyword>